<feature type="transmembrane region" description="Helical" evidence="9">
    <location>
        <begin position="88"/>
        <end position="107"/>
    </location>
</feature>
<proteinExistence type="predicted"/>
<dbReference type="InterPro" id="IPR044751">
    <property type="entry name" value="Ion_transp-like_CBS"/>
</dbReference>
<dbReference type="SUPFAM" id="SSF54631">
    <property type="entry name" value="CBS-domain pair"/>
    <property type="match status" value="1"/>
</dbReference>
<reference evidence="13" key="1">
    <citation type="submission" date="2016-06" db="EMBL/GenBank/DDBJ databases">
        <title>Draft genome sequence of Desulfoplanes formicivorans strain Pf12B.</title>
        <authorList>
            <person name="Watanabe M."/>
            <person name="Kojima H."/>
            <person name="Fukui M."/>
        </authorList>
    </citation>
    <scope>NUCLEOTIDE SEQUENCE [LARGE SCALE GENOMIC DNA]</scope>
    <source>
        <strain evidence="13">Pf12B</strain>
    </source>
</reference>
<evidence type="ECO:0000256" key="1">
    <source>
        <dbReference type="ARBA" id="ARBA00004141"/>
    </source>
</evidence>
<evidence type="ECO:0000256" key="8">
    <source>
        <dbReference type="PROSITE-ProRule" id="PRU01193"/>
    </source>
</evidence>
<feature type="domain" description="CBS" evidence="10">
    <location>
        <begin position="198"/>
        <end position="259"/>
    </location>
</feature>
<evidence type="ECO:0000256" key="9">
    <source>
        <dbReference type="SAM" id="Phobius"/>
    </source>
</evidence>
<protein>
    <recommendedName>
        <fullName evidence="14">Hemolysin</fullName>
    </recommendedName>
</protein>
<evidence type="ECO:0008006" key="14">
    <source>
        <dbReference type="Google" id="ProtNLM"/>
    </source>
</evidence>
<evidence type="ECO:0000256" key="3">
    <source>
        <dbReference type="ARBA" id="ARBA00022737"/>
    </source>
</evidence>
<dbReference type="PROSITE" id="PS51371">
    <property type="entry name" value="CBS"/>
    <property type="match status" value="2"/>
</dbReference>
<evidence type="ECO:0000259" key="10">
    <source>
        <dbReference type="PROSITE" id="PS51371"/>
    </source>
</evidence>
<feature type="transmembrane region" description="Helical" evidence="9">
    <location>
        <begin position="127"/>
        <end position="145"/>
    </location>
</feature>
<dbReference type="STRING" id="1592317.DPF_0374"/>
<dbReference type="OrthoDB" id="9798188at2"/>
<evidence type="ECO:0000256" key="2">
    <source>
        <dbReference type="ARBA" id="ARBA00022692"/>
    </source>
</evidence>
<dbReference type="Proteomes" id="UP000095200">
    <property type="component" value="Unassembled WGS sequence"/>
</dbReference>
<dbReference type="PROSITE" id="PS51846">
    <property type="entry name" value="CNNM"/>
    <property type="match status" value="1"/>
</dbReference>
<dbReference type="InterPro" id="IPR046342">
    <property type="entry name" value="CBS_dom_sf"/>
</dbReference>
<keyword evidence="13" id="KW-1185">Reference proteome</keyword>
<dbReference type="EMBL" id="BDFE01000006">
    <property type="protein sequence ID" value="GAU07679.1"/>
    <property type="molecule type" value="Genomic_DNA"/>
</dbReference>
<keyword evidence="3" id="KW-0677">Repeat</keyword>
<dbReference type="Pfam" id="PF01595">
    <property type="entry name" value="CNNM"/>
    <property type="match status" value="1"/>
</dbReference>
<dbReference type="AlphaFoldDB" id="A0A194AFY4"/>
<accession>A0A194AFY4</accession>
<comment type="caution">
    <text evidence="12">The sequence shown here is derived from an EMBL/GenBank/DDBJ whole genome shotgun (WGS) entry which is preliminary data.</text>
</comment>
<keyword evidence="6 8" id="KW-0472">Membrane</keyword>
<dbReference type="PANTHER" id="PTHR22777:SF4">
    <property type="entry name" value="UPF0053 PROTEIN SLL1254"/>
    <property type="match status" value="1"/>
</dbReference>
<evidence type="ECO:0000313" key="13">
    <source>
        <dbReference type="Proteomes" id="UP000095200"/>
    </source>
</evidence>
<evidence type="ECO:0000256" key="6">
    <source>
        <dbReference type="ARBA" id="ARBA00023136"/>
    </source>
</evidence>
<evidence type="ECO:0000259" key="11">
    <source>
        <dbReference type="PROSITE" id="PS51846"/>
    </source>
</evidence>
<dbReference type="GO" id="GO:0005886">
    <property type="term" value="C:plasma membrane"/>
    <property type="evidence" value="ECO:0007669"/>
    <property type="project" value="TreeGrafter"/>
</dbReference>
<feature type="domain" description="CBS" evidence="10">
    <location>
        <begin position="264"/>
        <end position="322"/>
    </location>
</feature>
<dbReference type="InterPro" id="IPR000644">
    <property type="entry name" value="CBS_dom"/>
</dbReference>
<dbReference type="Pfam" id="PF00571">
    <property type="entry name" value="CBS"/>
    <property type="match status" value="2"/>
</dbReference>
<dbReference type="Gene3D" id="3.10.580.10">
    <property type="entry name" value="CBS-domain"/>
    <property type="match status" value="1"/>
</dbReference>
<organism evidence="12 13">
    <name type="scientific">Desulfoplanes formicivorans</name>
    <dbReference type="NCBI Taxonomy" id="1592317"/>
    <lineage>
        <taxon>Bacteria</taxon>
        <taxon>Pseudomonadati</taxon>
        <taxon>Thermodesulfobacteriota</taxon>
        <taxon>Desulfovibrionia</taxon>
        <taxon>Desulfovibrionales</taxon>
        <taxon>Desulfoplanaceae</taxon>
        <taxon>Desulfoplanes</taxon>
    </lineage>
</organism>
<name>A0A194AFY4_9BACT</name>
<evidence type="ECO:0000256" key="4">
    <source>
        <dbReference type="ARBA" id="ARBA00022989"/>
    </source>
</evidence>
<keyword evidence="5 7" id="KW-0129">CBS domain</keyword>
<sequence>MLELAIVVALATLISAFCSVAEAVLYSVPWSFIERLRKAGKTSGILLSELRKKIKEPISAILTLNTVAHTAGAAIAGAIAVRLFGEEHLVYFSLIFTVIILIFSEILPKTIGVVYAKNLAVPLAKPLVALVWLFKPAIWLTNWLVHFVEHKKPGPTSSEEDLLAAISLTRRAGAIKPYEERSMHNILTLDKKIVRDVMTPRTVIFSLPSHLTVSQARELNTSWPNSRIPVYEDDDPEDIIGLVYRRDVMEALADDRDDLPLNKLMKQVLFVVETMTLDKLLVRFLESRVHLFVVLDEYGGLAGVVTLEDVLEEILGNEIVDETDQVVDMREFARQQRAELINGHTARNKKKS</sequence>
<keyword evidence="2 8" id="KW-0812">Transmembrane</keyword>
<keyword evidence="4 8" id="KW-1133">Transmembrane helix</keyword>
<evidence type="ECO:0000256" key="5">
    <source>
        <dbReference type="ARBA" id="ARBA00023122"/>
    </source>
</evidence>
<evidence type="ECO:0000313" key="12">
    <source>
        <dbReference type="EMBL" id="GAU07679.1"/>
    </source>
</evidence>
<dbReference type="InterPro" id="IPR002550">
    <property type="entry name" value="CNNM"/>
</dbReference>
<feature type="domain" description="CNNM transmembrane" evidence="11">
    <location>
        <begin position="1"/>
        <end position="179"/>
    </location>
</feature>
<dbReference type="PANTHER" id="PTHR22777">
    <property type="entry name" value="HEMOLYSIN-RELATED"/>
    <property type="match status" value="1"/>
</dbReference>
<dbReference type="RefSeq" id="WP_069857188.1">
    <property type="nucleotide sequence ID" value="NZ_BDFE01000006.1"/>
</dbReference>
<comment type="subcellular location">
    <subcellularLocation>
        <location evidence="1">Membrane</location>
        <topology evidence="1">Multi-pass membrane protein</topology>
    </subcellularLocation>
</comment>
<evidence type="ECO:0000256" key="7">
    <source>
        <dbReference type="PROSITE-ProRule" id="PRU00703"/>
    </source>
</evidence>
<feature type="transmembrane region" description="Helical" evidence="9">
    <location>
        <begin position="58"/>
        <end position="81"/>
    </location>
</feature>
<gene>
    <name evidence="12" type="ORF">DPF_0374</name>
</gene>
<dbReference type="CDD" id="cd04590">
    <property type="entry name" value="CBS_pair_CorC_HlyC_assoc"/>
    <property type="match status" value="1"/>
</dbReference>